<comment type="subcellular location">
    <subcellularLocation>
        <location evidence="1">Cell membrane</location>
    </subcellularLocation>
</comment>
<dbReference type="PANTHER" id="PTHR30576">
    <property type="entry name" value="COLANIC BIOSYNTHESIS UDP-GLUCOSE LIPID CARRIER TRANSFERASE"/>
    <property type="match status" value="1"/>
</dbReference>
<keyword evidence="6 9" id="KW-1133">Transmembrane helix</keyword>
<keyword evidence="12" id="KW-1185">Reference proteome</keyword>
<protein>
    <submittedName>
        <fullName evidence="11">Sugar transferase</fullName>
    </submittedName>
</protein>
<evidence type="ECO:0000256" key="2">
    <source>
        <dbReference type="ARBA" id="ARBA00006464"/>
    </source>
</evidence>
<dbReference type="AlphaFoldDB" id="A0A347UKV7"/>
<evidence type="ECO:0000259" key="10">
    <source>
        <dbReference type="Pfam" id="PF02397"/>
    </source>
</evidence>
<dbReference type="KEGG" id="pamo:BAR1_17025"/>
<dbReference type="Proteomes" id="UP000261704">
    <property type="component" value="Chromosome"/>
</dbReference>
<evidence type="ECO:0000256" key="1">
    <source>
        <dbReference type="ARBA" id="ARBA00004236"/>
    </source>
</evidence>
<dbReference type="InterPro" id="IPR003362">
    <property type="entry name" value="Bact_transf"/>
</dbReference>
<keyword evidence="3" id="KW-1003">Cell membrane</keyword>
<sequence length="220" mass="25052">MPVATVRTSVDLPVVTRPSPIGAKRVMDVVLILLTLPVWGSLMLVIAGLLMAKGRPVFYSQQRVGQGGRSFRIWKFRTMVSQADARLQEHLQKNPYAAREWRETQKLRHDPRVFSLGAFLRKSSLDELPQLWNILCGQMSLVGPRPITMTELVQKYRSHAPSYMKCRPGLTGLWQVSGRNRLRYSQRVQLDVAYATGHNLWLDLKILWRTIGTVLRGTGC</sequence>
<feature type="domain" description="Bacterial sugar transferase" evidence="10">
    <location>
        <begin position="24"/>
        <end position="215"/>
    </location>
</feature>
<evidence type="ECO:0000313" key="12">
    <source>
        <dbReference type="Proteomes" id="UP000261704"/>
    </source>
</evidence>
<evidence type="ECO:0000256" key="5">
    <source>
        <dbReference type="ARBA" id="ARBA00022692"/>
    </source>
</evidence>
<keyword evidence="7 9" id="KW-0472">Membrane</keyword>
<comment type="similarity">
    <text evidence="2">Belongs to the bacterial sugar transferase family.</text>
</comment>
<dbReference type="PANTHER" id="PTHR30576:SF4">
    <property type="entry name" value="UNDECAPRENYL-PHOSPHATE GALACTOSE PHOSPHOTRANSFERASE"/>
    <property type="match status" value="1"/>
</dbReference>
<gene>
    <name evidence="11" type="ORF">BAR1_17025</name>
</gene>
<accession>A0A347UKV7</accession>
<evidence type="ECO:0000256" key="9">
    <source>
        <dbReference type="SAM" id="Phobius"/>
    </source>
</evidence>
<proteinExistence type="inferred from homology"/>
<keyword evidence="8" id="KW-0270">Exopolysaccharide synthesis</keyword>
<dbReference type="EMBL" id="CP032125">
    <property type="protein sequence ID" value="AXX99485.1"/>
    <property type="molecule type" value="Genomic_DNA"/>
</dbReference>
<evidence type="ECO:0000256" key="6">
    <source>
        <dbReference type="ARBA" id="ARBA00022989"/>
    </source>
</evidence>
<dbReference type="OrthoDB" id="9808602at2"/>
<dbReference type="GO" id="GO:0016780">
    <property type="term" value="F:phosphotransferase activity, for other substituted phosphate groups"/>
    <property type="evidence" value="ECO:0007669"/>
    <property type="project" value="TreeGrafter"/>
</dbReference>
<reference evidence="11 12" key="1">
    <citation type="submission" date="2018-09" db="EMBL/GenBank/DDBJ databases">
        <title>Profundibacter amoris BAR1 gen. nov., sp. nov., a new member of the Roseobacter clade isolated at Lokis Castle Vent Field on the Arctic Mid-Oceanic Ridge.</title>
        <authorList>
            <person name="Le Moine Bauer S."/>
            <person name="Sjoeberg A.G."/>
            <person name="L'Haridon S."/>
            <person name="Stokke R."/>
            <person name="Roalkvam I."/>
            <person name="Steen I.H."/>
            <person name="Dahle H."/>
        </authorList>
    </citation>
    <scope>NUCLEOTIDE SEQUENCE [LARGE SCALE GENOMIC DNA]</scope>
    <source>
        <strain evidence="11 12">BAR1</strain>
    </source>
</reference>
<evidence type="ECO:0000256" key="4">
    <source>
        <dbReference type="ARBA" id="ARBA00022679"/>
    </source>
</evidence>
<evidence type="ECO:0000256" key="3">
    <source>
        <dbReference type="ARBA" id="ARBA00022475"/>
    </source>
</evidence>
<dbReference type="Pfam" id="PF02397">
    <property type="entry name" value="Bac_transf"/>
    <property type="match status" value="1"/>
</dbReference>
<evidence type="ECO:0000256" key="8">
    <source>
        <dbReference type="ARBA" id="ARBA00023169"/>
    </source>
</evidence>
<keyword evidence="4 11" id="KW-0808">Transferase</keyword>
<name>A0A347UKV7_9RHOB</name>
<keyword evidence="5 9" id="KW-0812">Transmembrane</keyword>
<dbReference type="GO" id="GO:0000271">
    <property type="term" value="P:polysaccharide biosynthetic process"/>
    <property type="evidence" value="ECO:0007669"/>
    <property type="project" value="UniProtKB-KW"/>
</dbReference>
<dbReference type="GO" id="GO:0005886">
    <property type="term" value="C:plasma membrane"/>
    <property type="evidence" value="ECO:0007669"/>
    <property type="project" value="UniProtKB-SubCell"/>
</dbReference>
<evidence type="ECO:0000313" key="11">
    <source>
        <dbReference type="EMBL" id="AXX99485.1"/>
    </source>
</evidence>
<feature type="transmembrane region" description="Helical" evidence="9">
    <location>
        <begin position="29"/>
        <end position="52"/>
    </location>
</feature>
<dbReference type="RefSeq" id="WP_118944136.1">
    <property type="nucleotide sequence ID" value="NZ_CP032125.1"/>
</dbReference>
<organism evidence="11 12">
    <name type="scientific">Profundibacter amoris</name>
    <dbReference type="NCBI Taxonomy" id="2171755"/>
    <lineage>
        <taxon>Bacteria</taxon>
        <taxon>Pseudomonadati</taxon>
        <taxon>Pseudomonadota</taxon>
        <taxon>Alphaproteobacteria</taxon>
        <taxon>Rhodobacterales</taxon>
        <taxon>Paracoccaceae</taxon>
        <taxon>Profundibacter</taxon>
    </lineage>
</organism>
<evidence type="ECO:0000256" key="7">
    <source>
        <dbReference type="ARBA" id="ARBA00023136"/>
    </source>
</evidence>